<evidence type="ECO:0000256" key="1">
    <source>
        <dbReference type="SAM" id="MobiDB-lite"/>
    </source>
</evidence>
<feature type="compositionally biased region" description="Polar residues" evidence="1">
    <location>
        <begin position="471"/>
        <end position="485"/>
    </location>
</feature>
<accession>A0A427Y119</accession>
<protein>
    <recommendedName>
        <fullName evidence="2">Smr domain-containing protein</fullName>
    </recommendedName>
</protein>
<dbReference type="PANTHER" id="PTHR46535:SF1">
    <property type="entry name" value="NEDD4-BINDING PROTEIN 2"/>
    <property type="match status" value="1"/>
</dbReference>
<dbReference type="RefSeq" id="XP_028478247.1">
    <property type="nucleotide sequence ID" value="XM_028621795.1"/>
</dbReference>
<dbReference type="SUPFAM" id="SSF160443">
    <property type="entry name" value="SMR domain-like"/>
    <property type="match status" value="1"/>
</dbReference>
<dbReference type="Gene3D" id="3.30.1370.110">
    <property type="match status" value="1"/>
</dbReference>
<feature type="compositionally biased region" description="Polar residues" evidence="1">
    <location>
        <begin position="412"/>
        <end position="432"/>
    </location>
</feature>
<dbReference type="GeneID" id="39590868"/>
<keyword evidence="4" id="KW-1185">Reference proteome</keyword>
<dbReference type="InterPro" id="IPR002625">
    <property type="entry name" value="Smr_dom"/>
</dbReference>
<feature type="region of interest" description="Disordered" evidence="1">
    <location>
        <begin position="83"/>
        <end position="106"/>
    </location>
</feature>
<dbReference type="GO" id="GO:0005634">
    <property type="term" value="C:nucleus"/>
    <property type="evidence" value="ECO:0007669"/>
    <property type="project" value="TreeGrafter"/>
</dbReference>
<feature type="region of interest" description="Disordered" evidence="1">
    <location>
        <begin position="186"/>
        <end position="266"/>
    </location>
</feature>
<gene>
    <name evidence="3" type="ORF">EHS24_006325</name>
</gene>
<name>A0A427Y119_9TREE</name>
<dbReference type="STRING" id="105984.A0A427Y119"/>
<organism evidence="3 4">
    <name type="scientific">Apiotrichum porosum</name>
    <dbReference type="NCBI Taxonomy" id="105984"/>
    <lineage>
        <taxon>Eukaryota</taxon>
        <taxon>Fungi</taxon>
        <taxon>Dikarya</taxon>
        <taxon>Basidiomycota</taxon>
        <taxon>Agaricomycotina</taxon>
        <taxon>Tremellomycetes</taxon>
        <taxon>Trichosporonales</taxon>
        <taxon>Trichosporonaceae</taxon>
        <taxon>Apiotrichum</taxon>
    </lineage>
</organism>
<dbReference type="GO" id="GO:0004519">
    <property type="term" value="F:endonuclease activity"/>
    <property type="evidence" value="ECO:0007669"/>
    <property type="project" value="TreeGrafter"/>
</dbReference>
<dbReference type="SMART" id="SM00463">
    <property type="entry name" value="SMR"/>
    <property type="match status" value="1"/>
</dbReference>
<dbReference type="PROSITE" id="PS50828">
    <property type="entry name" value="SMR"/>
    <property type="match status" value="1"/>
</dbReference>
<dbReference type="InterPro" id="IPR036063">
    <property type="entry name" value="Smr_dom_sf"/>
</dbReference>
<dbReference type="Proteomes" id="UP000279236">
    <property type="component" value="Unassembled WGS sequence"/>
</dbReference>
<dbReference type="EMBL" id="RSCE01000003">
    <property type="protein sequence ID" value="RSH84799.1"/>
    <property type="molecule type" value="Genomic_DNA"/>
</dbReference>
<reference evidence="3 4" key="1">
    <citation type="submission" date="2018-11" db="EMBL/GenBank/DDBJ databases">
        <title>Genome sequence of Apiotrichum porosum DSM 27194.</title>
        <authorList>
            <person name="Aliyu H."/>
            <person name="Gorte O."/>
            <person name="Ochsenreither K."/>
        </authorList>
    </citation>
    <scope>NUCLEOTIDE SEQUENCE [LARGE SCALE GENOMIC DNA]</scope>
    <source>
        <strain evidence="3 4">DSM 27194</strain>
    </source>
</reference>
<feature type="compositionally biased region" description="Low complexity" evidence="1">
    <location>
        <begin position="442"/>
        <end position="462"/>
    </location>
</feature>
<sequence>MGKGKRRAKESPKDSFYAVLDVETPESDHVDAGVLASVLSAEFTLIDPSLVHAILLDYDPETLSQHIDDIREQLGMLEASSVPDSNDMEQLATPTVSPSSESGRSPLHSVFATSNGGTAISSNPSIFSDNEDDGEPRTEEELLATFFPGLPKRCIDEAFASEPSLEAAIDHLLSVELIRGVQRTGKWEGGADETDEPQQDWSTSRSRRGSASASSSSKPSRPSRTKAKKQKAKTMPLVDTMQRRPVVSRAASASSSTASGSRTPGAPSADVWSAFASLAAFLSEVVPRAGTQYFISYLHSPDYMCAYEAVQAAISALAASSSAVPNQEAVSILEEMYGTSVDDEDDSNLSVCVRATAGDVVAVMDLMDLLTDLTWWPDFESARENESDPFDTLVKLQSALPAKPSVLVAQAQPETQTTRAVNSNRLSRPTSQEPKKRERVVPGSKPAPSAAAYPSAHGAALPGSERWSVPRGTNLTKQQIHNTPWQEVAPTQRRAARGAHPLAASIPAYARGMLPQNKTAGALARAQRAEDAGLTADDCYNRGEMEWQRRAEAIREAGRHFKSSGRKDTAAMVASHYAARAREAMDSAREWELRGARMVIDRQLNSSSGHVVDLHYATVEQAVTLALETADNWWRNAQRTRENGNMAAPQPLIIVVGKGRHSVSNVGVLGPAVARALVDGGWRIERCEGYIAVKAR</sequence>
<feature type="compositionally biased region" description="Polar residues" evidence="1">
    <location>
        <begin position="92"/>
        <end position="103"/>
    </location>
</feature>
<dbReference type="InterPro" id="IPR052772">
    <property type="entry name" value="Endo/PolyKinase_Domain-Protein"/>
</dbReference>
<dbReference type="OrthoDB" id="4080456at2759"/>
<dbReference type="AlphaFoldDB" id="A0A427Y119"/>
<evidence type="ECO:0000259" key="2">
    <source>
        <dbReference type="PROSITE" id="PS50828"/>
    </source>
</evidence>
<evidence type="ECO:0000313" key="4">
    <source>
        <dbReference type="Proteomes" id="UP000279236"/>
    </source>
</evidence>
<feature type="compositionally biased region" description="Low complexity" evidence="1">
    <location>
        <begin position="209"/>
        <end position="220"/>
    </location>
</feature>
<feature type="compositionally biased region" description="Low complexity" evidence="1">
    <location>
        <begin position="243"/>
        <end position="266"/>
    </location>
</feature>
<proteinExistence type="predicted"/>
<evidence type="ECO:0000313" key="3">
    <source>
        <dbReference type="EMBL" id="RSH84799.1"/>
    </source>
</evidence>
<feature type="domain" description="Smr" evidence="2">
    <location>
        <begin position="612"/>
        <end position="686"/>
    </location>
</feature>
<dbReference type="PANTHER" id="PTHR46535">
    <property type="entry name" value="NEDD4-BINDING PROTEIN 2"/>
    <property type="match status" value="1"/>
</dbReference>
<feature type="compositionally biased region" description="Basic residues" evidence="1">
    <location>
        <begin position="221"/>
        <end position="232"/>
    </location>
</feature>
<feature type="region of interest" description="Disordered" evidence="1">
    <location>
        <begin position="410"/>
        <end position="499"/>
    </location>
</feature>
<comment type="caution">
    <text evidence="3">The sequence shown here is derived from an EMBL/GenBank/DDBJ whole genome shotgun (WGS) entry which is preliminary data.</text>
</comment>